<reference evidence="1" key="2">
    <citation type="submission" date="2023-06" db="EMBL/GenBank/DDBJ databases">
        <authorList>
            <person name="Ma L."/>
            <person name="Liu K.-W."/>
            <person name="Li Z."/>
            <person name="Hsiao Y.-Y."/>
            <person name="Qi Y."/>
            <person name="Fu T."/>
            <person name="Tang G."/>
            <person name="Zhang D."/>
            <person name="Sun W.-H."/>
            <person name="Liu D.-K."/>
            <person name="Li Y."/>
            <person name="Chen G.-Z."/>
            <person name="Liu X.-D."/>
            <person name="Liao X.-Y."/>
            <person name="Jiang Y.-T."/>
            <person name="Yu X."/>
            <person name="Hao Y."/>
            <person name="Huang J."/>
            <person name="Zhao X.-W."/>
            <person name="Ke S."/>
            <person name="Chen Y.-Y."/>
            <person name="Wu W.-L."/>
            <person name="Hsu J.-L."/>
            <person name="Lin Y.-F."/>
            <person name="Huang M.-D."/>
            <person name="Li C.-Y."/>
            <person name="Huang L."/>
            <person name="Wang Z.-W."/>
            <person name="Zhao X."/>
            <person name="Zhong W.-Y."/>
            <person name="Peng D.-H."/>
            <person name="Ahmad S."/>
            <person name="Lan S."/>
            <person name="Zhang J.-S."/>
            <person name="Tsai W.-C."/>
            <person name="Van De Peer Y."/>
            <person name="Liu Z.-J."/>
        </authorList>
    </citation>
    <scope>NUCLEOTIDE SEQUENCE</scope>
    <source>
        <strain evidence="1">CP</strain>
        <tissue evidence="1">Leaves</tissue>
    </source>
</reference>
<dbReference type="AlphaFoldDB" id="A0AAV9F8X7"/>
<gene>
    <name evidence="1" type="ORF">QJS10_CPA03g00395</name>
</gene>
<keyword evidence="2" id="KW-1185">Reference proteome</keyword>
<dbReference type="Proteomes" id="UP001180020">
    <property type="component" value="Unassembled WGS sequence"/>
</dbReference>
<proteinExistence type="predicted"/>
<evidence type="ECO:0000313" key="2">
    <source>
        <dbReference type="Proteomes" id="UP001180020"/>
    </source>
</evidence>
<accession>A0AAV9F8X7</accession>
<protein>
    <submittedName>
        <fullName evidence="1">Uncharacterized protein</fullName>
    </submittedName>
</protein>
<organism evidence="1 2">
    <name type="scientific">Acorus calamus</name>
    <name type="common">Sweet flag</name>
    <dbReference type="NCBI Taxonomy" id="4465"/>
    <lineage>
        <taxon>Eukaryota</taxon>
        <taxon>Viridiplantae</taxon>
        <taxon>Streptophyta</taxon>
        <taxon>Embryophyta</taxon>
        <taxon>Tracheophyta</taxon>
        <taxon>Spermatophyta</taxon>
        <taxon>Magnoliopsida</taxon>
        <taxon>Liliopsida</taxon>
        <taxon>Acoraceae</taxon>
        <taxon>Acorus</taxon>
    </lineage>
</organism>
<reference evidence="1" key="1">
    <citation type="journal article" date="2023" name="Nat. Commun.">
        <title>Diploid and tetraploid genomes of Acorus and the evolution of monocots.</title>
        <authorList>
            <person name="Ma L."/>
            <person name="Liu K.W."/>
            <person name="Li Z."/>
            <person name="Hsiao Y.Y."/>
            <person name="Qi Y."/>
            <person name="Fu T."/>
            <person name="Tang G.D."/>
            <person name="Zhang D."/>
            <person name="Sun W.H."/>
            <person name="Liu D.K."/>
            <person name="Li Y."/>
            <person name="Chen G.Z."/>
            <person name="Liu X.D."/>
            <person name="Liao X.Y."/>
            <person name="Jiang Y.T."/>
            <person name="Yu X."/>
            <person name="Hao Y."/>
            <person name="Huang J."/>
            <person name="Zhao X.W."/>
            <person name="Ke S."/>
            <person name="Chen Y.Y."/>
            <person name="Wu W.L."/>
            <person name="Hsu J.L."/>
            <person name="Lin Y.F."/>
            <person name="Huang M.D."/>
            <person name="Li C.Y."/>
            <person name="Huang L."/>
            <person name="Wang Z.W."/>
            <person name="Zhao X."/>
            <person name="Zhong W.Y."/>
            <person name="Peng D.H."/>
            <person name="Ahmad S."/>
            <person name="Lan S."/>
            <person name="Zhang J.S."/>
            <person name="Tsai W.C."/>
            <person name="Van de Peer Y."/>
            <person name="Liu Z.J."/>
        </authorList>
    </citation>
    <scope>NUCLEOTIDE SEQUENCE</scope>
    <source>
        <strain evidence="1">CP</strain>
    </source>
</reference>
<dbReference type="EMBL" id="JAUJYO010000003">
    <property type="protein sequence ID" value="KAK1321564.1"/>
    <property type="molecule type" value="Genomic_DNA"/>
</dbReference>
<sequence length="65" mass="7333">MIGEFLMRHGTLTKFEELSSFEEEEEEIAKLWWVATIEDLGREEAVRLQEQLGNAGAVDIGVSHG</sequence>
<evidence type="ECO:0000313" key="1">
    <source>
        <dbReference type="EMBL" id="KAK1321564.1"/>
    </source>
</evidence>
<comment type="caution">
    <text evidence="1">The sequence shown here is derived from an EMBL/GenBank/DDBJ whole genome shotgun (WGS) entry which is preliminary data.</text>
</comment>
<name>A0AAV9F8X7_ACOCL</name>